<keyword evidence="5" id="KW-1185">Reference proteome</keyword>
<dbReference type="GO" id="GO:0051287">
    <property type="term" value="F:NAD binding"/>
    <property type="evidence" value="ECO:0007669"/>
    <property type="project" value="InterPro"/>
</dbReference>
<dbReference type="GO" id="GO:0016491">
    <property type="term" value="F:oxidoreductase activity"/>
    <property type="evidence" value="ECO:0007669"/>
    <property type="project" value="UniProtKB-KW"/>
</dbReference>
<comment type="caution">
    <text evidence="4">The sequence shown here is derived from an EMBL/GenBank/DDBJ whole genome shotgun (WGS) entry which is preliminary data.</text>
</comment>
<proteinExistence type="predicted"/>
<reference evidence="4" key="1">
    <citation type="submission" date="2021-02" db="EMBL/GenBank/DDBJ databases">
        <title>Genome sequence of Rhodospirillales sp. strain TMPK1 isolated from soil.</title>
        <authorList>
            <person name="Nakai R."/>
            <person name="Kusada H."/>
            <person name="Tamaki H."/>
        </authorList>
    </citation>
    <scope>NUCLEOTIDE SEQUENCE</scope>
    <source>
        <strain evidence="4">TMPK1</strain>
    </source>
</reference>
<dbReference type="Proteomes" id="UP000681075">
    <property type="component" value="Unassembled WGS sequence"/>
</dbReference>
<dbReference type="SUPFAM" id="SSF51735">
    <property type="entry name" value="NAD(P)-binding Rossmann-fold domains"/>
    <property type="match status" value="1"/>
</dbReference>
<evidence type="ECO:0000259" key="3">
    <source>
        <dbReference type="Pfam" id="PF02826"/>
    </source>
</evidence>
<evidence type="ECO:0000313" key="4">
    <source>
        <dbReference type="EMBL" id="GIL38206.1"/>
    </source>
</evidence>
<dbReference type="RefSeq" id="WP_420241173.1">
    <property type="nucleotide sequence ID" value="NZ_BOPV01000001.1"/>
</dbReference>
<evidence type="ECO:0000256" key="2">
    <source>
        <dbReference type="ARBA" id="ARBA00023027"/>
    </source>
</evidence>
<keyword evidence="1" id="KW-0560">Oxidoreductase</keyword>
<dbReference type="PANTHER" id="PTHR43333">
    <property type="entry name" value="2-HACID_DH_C DOMAIN-CONTAINING PROTEIN"/>
    <property type="match status" value="1"/>
</dbReference>
<dbReference type="Gene3D" id="3.40.50.720">
    <property type="entry name" value="NAD(P)-binding Rossmann-like Domain"/>
    <property type="match status" value="2"/>
</dbReference>
<dbReference type="InterPro" id="IPR036291">
    <property type="entry name" value="NAD(P)-bd_dom_sf"/>
</dbReference>
<feature type="domain" description="D-isomer specific 2-hydroxyacid dehydrogenase NAD-binding" evidence="3">
    <location>
        <begin position="106"/>
        <end position="274"/>
    </location>
</feature>
<dbReference type="PANTHER" id="PTHR43333:SF1">
    <property type="entry name" value="D-ISOMER SPECIFIC 2-HYDROXYACID DEHYDROGENASE NAD-BINDING DOMAIN-CONTAINING PROTEIN"/>
    <property type="match status" value="1"/>
</dbReference>
<gene>
    <name evidence="4" type="ORF">TMPK1_04430</name>
</gene>
<dbReference type="EMBL" id="BOPV01000001">
    <property type="protein sequence ID" value="GIL38206.1"/>
    <property type="molecule type" value="Genomic_DNA"/>
</dbReference>
<name>A0A8S8XAN4_9PROT</name>
<keyword evidence="2" id="KW-0520">NAD</keyword>
<organism evidence="4 5">
    <name type="scientific">Roseiterribacter gracilis</name>
    <dbReference type="NCBI Taxonomy" id="2812848"/>
    <lineage>
        <taxon>Bacteria</taxon>
        <taxon>Pseudomonadati</taxon>
        <taxon>Pseudomonadota</taxon>
        <taxon>Alphaproteobacteria</taxon>
        <taxon>Rhodospirillales</taxon>
        <taxon>Roseiterribacteraceae</taxon>
        <taxon>Roseiterribacter</taxon>
    </lineage>
</organism>
<dbReference type="AlphaFoldDB" id="A0A8S8XAN4"/>
<dbReference type="Pfam" id="PF02826">
    <property type="entry name" value="2-Hacid_dh_C"/>
    <property type="match status" value="1"/>
</dbReference>
<sequence length="309" mass="34094">MDTSSIFAVAATNKTEKWVDAFRKRAPELRVEALDDVANPDDVHWIATWETAPGRFASLKNLRAVFAMGAGVEKFLGRDDLSDTVPLIRLNDAGMAEQMFDYALYAALTVLRSFDQYARDQAEFTWKPRAPRSRASLRVTVLGLGTLGGYVATHLAQHGFTVSGWSRTEKTLPGVRWHGALDMLLGETDLLVSILPLTDETRGLLNARRLALLPRGAYVVNAGRGDQLDLDALLNLLDSGHLRGAQLDVFPIEPLPATHPAWENPTLRITPHAAAFTLIDEAVDQMVTKLAQFERGETVEGTVDRSRSY</sequence>
<accession>A0A8S8XAN4</accession>
<protein>
    <submittedName>
        <fullName evidence="4">Glyoxylate/hydroxypyruvate reductase A</fullName>
    </submittedName>
</protein>
<dbReference type="InterPro" id="IPR006140">
    <property type="entry name" value="D-isomer_DH_NAD-bd"/>
</dbReference>
<evidence type="ECO:0000313" key="5">
    <source>
        <dbReference type="Proteomes" id="UP000681075"/>
    </source>
</evidence>
<evidence type="ECO:0000256" key="1">
    <source>
        <dbReference type="ARBA" id="ARBA00023002"/>
    </source>
</evidence>
<dbReference type="CDD" id="cd12164">
    <property type="entry name" value="GDH_like_2"/>
    <property type="match status" value="1"/>
</dbReference>